<feature type="transmembrane region" description="Helical" evidence="2">
    <location>
        <begin position="1141"/>
        <end position="1167"/>
    </location>
</feature>
<feature type="transmembrane region" description="Helical" evidence="2">
    <location>
        <begin position="1095"/>
        <end position="1115"/>
    </location>
</feature>
<feature type="transmembrane region" description="Helical" evidence="2">
    <location>
        <begin position="1041"/>
        <end position="1061"/>
    </location>
</feature>
<evidence type="ECO:0000313" key="3">
    <source>
        <dbReference type="EMBL" id="CAD8212344.1"/>
    </source>
</evidence>
<dbReference type="PANTHER" id="PTHR23071:SF1">
    <property type="entry name" value="GPI ETHANOLAMINE PHOSPHATE TRANSFERASE 3"/>
    <property type="match status" value="1"/>
</dbReference>
<feature type="coiled-coil region" evidence="1">
    <location>
        <begin position="1160"/>
        <end position="1187"/>
    </location>
</feature>
<feature type="transmembrane region" description="Helical" evidence="2">
    <location>
        <begin position="904"/>
        <end position="924"/>
    </location>
</feature>
<evidence type="ECO:0008006" key="5">
    <source>
        <dbReference type="Google" id="ProtNLM"/>
    </source>
</evidence>
<evidence type="ECO:0000256" key="2">
    <source>
        <dbReference type="SAM" id="Phobius"/>
    </source>
</evidence>
<feature type="transmembrane region" description="Helical" evidence="2">
    <location>
        <begin position="751"/>
        <end position="774"/>
    </location>
</feature>
<dbReference type="GO" id="GO:0005789">
    <property type="term" value="C:endoplasmic reticulum membrane"/>
    <property type="evidence" value="ECO:0007669"/>
    <property type="project" value="TreeGrafter"/>
</dbReference>
<feature type="transmembrane region" description="Helical" evidence="2">
    <location>
        <begin position="820"/>
        <end position="841"/>
    </location>
</feature>
<feature type="transmembrane region" description="Helical" evidence="2">
    <location>
        <begin position="794"/>
        <end position="814"/>
    </location>
</feature>
<feature type="transmembrane region" description="Helical" evidence="2">
    <location>
        <begin position="944"/>
        <end position="965"/>
    </location>
</feature>
<gene>
    <name evidence="3" type="ORF">PPENT_87.1.T1670096</name>
</gene>
<feature type="transmembrane region" description="Helical" evidence="2">
    <location>
        <begin position="1217"/>
        <end position="1235"/>
    </location>
</feature>
<dbReference type="InterPro" id="IPR002591">
    <property type="entry name" value="Phosphodiest/P_Trfase"/>
</dbReference>
<dbReference type="GO" id="GO:0006506">
    <property type="term" value="P:GPI anchor biosynthetic process"/>
    <property type="evidence" value="ECO:0007669"/>
    <property type="project" value="InterPro"/>
</dbReference>
<keyword evidence="1" id="KW-0175">Coiled coil</keyword>
<accession>A0A8S1YMM7</accession>
<feature type="transmembrane region" description="Helical" evidence="2">
    <location>
        <begin position="977"/>
        <end position="995"/>
    </location>
</feature>
<keyword evidence="2" id="KW-1133">Transmembrane helix</keyword>
<protein>
    <recommendedName>
        <fullName evidence="5">GPI ethanolamine phosphate transferase 3</fullName>
    </recommendedName>
</protein>
<keyword evidence="2" id="KW-0812">Transmembrane</keyword>
<dbReference type="OrthoDB" id="272139at2759"/>
<evidence type="ECO:0000256" key="1">
    <source>
        <dbReference type="SAM" id="Coils"/>
    </source>
</evidence>
<feature type="transmembrane region" description="Helical" evidence="2">
    <location>
        <begin position="400"/>
        <end position="423"/>
    </location>
</feature>
<reference evidence="3" key="1">
    <citation type="submission" date="2021-01" db="EMBL/GenBank/DDBJ databases">
        <authorList>
            <consortium name="Genoscope - CEA"/>
            <person name="William W."/>
        </authorList>
    </citation>
    <scope>NUCLEOTIDE SEQUENCE</scope>
</reference>
<feature type="transmembrane region" description="Helical" evidence="2">
    <location>
        <begin position="443"/>
        <end position="464"/>
    </location>
</feature>
<feature type="transmembrane region" description="Helical" evidence="2">
    <location>
        <begin position="1067"/>
        <end position="1088"/>
    </location>
</feature>
<dbReference type="Pfam" id="PF01663">
    <property type="entry name" value="Phosphodiest"/>
    <property type="match status" value="2"/>
</dbReference>
<dbReference type="AlphaFoldDB" id="A0A8S1YMM7"/>
<keyword evidence="2" id="KW-0472">Membrane</keyword>
<comment type="caution">
    <text evidence="3">The sequence shown here is derived from an EMBL/GenBank/DDBJ whole genome shotgun (WGS) entry which is preliminary data.</text>
</comment>
<dbReference type="FunFam" id="3.40.720.10:FF:000112">
    <property type="entry name" value="Uncharacterized protein"/>
    <property type="match status" value="1"/>
</dbReference>
<proteinExistence type="predicted"/>
<dbReference type="EMBL" id="CAJJDO010000167">
    <property type="protein sequence ID" value="CAD8212344.1"/>
    <property type="molecule type" value="Genomic_DNA"/>
</dbReference>
<dbReference type="PANTHER" id="PTHR23071">
    <property type="entry name" value="PHOSPHATIDYLINOSITOL GLYCAN"/>
    <property type="match status" value="1"/>
</dbReference>
<dbReference type="CDD" id="cd16019">
    <property type="entry name" value="GPI_EPT"/>
    <property type="match status" value="1"/>
</dbReference>
<evidence type="ECO:0000313" key="4">
    <source>
        <dbReference type="Proteomes" id="UP000689195"/>
    </source>
</evidence>
<dbReference type="GO" id="GO:0051377">
    <property type="term" value="F:mannose-ethanolamine phosphotransferase activity"/>
    <property type="evidence" value="ECO:0007669"/>
    <property type="project" value="TreeGrafter"/>
</dbReference>
<feature type="transmembrane region" description="Helical" evidence="2">
    <location>
        <begin position="1007"/>
        <end position="1029"/>
    </location>
</feature>
<dbReference type="InterPro" id="IPR039524">
    <property type="entry name" value="PIGO/GPI13"/>
</dbReference>
<name>A0A8S1YMM7_9CILI</name>
<dbReference type="Proteomes" id="UP000689195">
    <property type="component" value="Unassembled WGS sequence"/>
</dbReference>
<feature type="transmembrane region" description="Helical" evidence="2">
    <location>
        <begin position="7"/>
        <end position="27"/>
    </location>
</feature>
<organism evidence="3 4">
    <name type="scientific">Paramecium pentaurelia</name>
    <dbReference type="NCBI Taxonomy" id="43138"/>
    <lineage>
        <taxon>Eukaryota</taxon>
        <taxon>Sar</taxon>
        <taxon>Alveolata</taxon>
        <taxon>Ciliophora</taxon>
        <taxon>Intramacronucleata</taxon>
        <taxon>Oligohymenophorea</taxon>
        <taxon>Peniculida</taxon>
        <taxon>Parameciidae</taxon>
        <taxon>Paramecium</taxon>
    </lineage>
</organism>
<sequence length="1236" mass="144231">MGYINTLISIMITSTLLGLILFFRGVFIDRYYIRVKAEGKIEKADPVVLIVIDSFRMDLAVSNQFNFIQQRKNDPQSLIFLSLAETPSVTGPRIQTMTTGNFAPLTKVLDNFHDSEIVEDSFIRQAKMSGKKTLFIGDNNWLGLYPNEFTQAHPLNKMRVNSHAMYGVDKKFEKIFHQNLNQRFDLTVIHFLGIDYVAHEYNRVVQNKVLEEQLEQLSDIITRIYQRLSNDTTLIITGDHGMLNDGNHGGNSSLETNTVFFVTKKNAHYNKQYMKKVDGFRDDYQTFVVSKDSYLRTIKQVDIAPTIAKLIGVPIPFSNIGMIIPEIFPSDVVDDYCVENLKQMFHYSKKIKQDQGLFPKSQIRQWKNKIDKVSNCVQAIPIMEEIQHQSRIIWNNYNELLIILSIIFQILSLLLYITTLLTIKYVKDYSLCNTLMRQIKSKYNIYSKQIFIGLFGLASLILFFEIEIVEDSFIRQAKMSGKKTLFIGDNNWLGLYPNEFTQAHPLNKMRVNSHAMYGVDKKFEKIFHQNLNQRFDLTVIHFLGIDYVAHEYNRVVQNKVLEEQLEQLSDIITRIYQRLSNDTTLIITGDHGMLNDGNHGGNSSLETNTVFFVTKKNAHYNKQYMKKVDGFRDDYQTFVVSKDSYLRTIKQVDIAPTIAKLIGVPIPFSNIGMIIPEIFPSDVVDDYCVENLKQMFHYSKKIKQDQGLFPKSQIRQWKNKIDKVSNCVQAIPIMEEIQHQSRIIWNNYNELLIILSIIFQILSLLLYITTLLTIKYVKDYSLCNTLMRQIKSKYNIYSKQIFIGLFGLASLILFFEIEVFIAIVLIISITIILIYSIVLLYQCMKEESASYSSLHKDPINQSKEFQYFKFFIFAIFLHKVYRQGSLLFSIDAGTIEHNQLFDQIFDLLFMSFVLNIMVLLKTYYDSGQSKIHFIQLAKSIGEQLMLLVLTLILLQLEYLYYELSLEHSFKNLKQKKQIIHIYFPSILQHVLLYYYQQLGNKNKFNKIIAHLFLFIVQFYFIVPQVSMFDQKRILIQNSLKAFIFCMPFFYIYAKDLIFILIPTQLATSQYGIAIYTYFIILMLLVYILSKPQLKYNKLIFVAIISLICQYTWFMIGNQCSISSVQRATKRIGFSTTNGVELLLIIIFLLIGPYVGGCLFLKFVGNMLKEEKDELRESEKENSNKEIKLYFLLNFYLQILFTQFHNYNNLGGYTTIQFKYIFDVVGYIIICLLVYIQ</sequence>
<keyword evidence="4" id="KW-1185">Reference proteome</keyword>